<keyword evidence="1" id="KW-0732">Signal</keyword>
<dbReference type="AlphaFoldDB" id="A0AAU7XWK4"/>
<accession>A0AAU7XWK4</accession>
<reference evidence="2" key="1">
    <citation type="submission" date="2023-08" db="EMBL/GenBank/DDBJ databases">
        <title>Increased levels of nutrients transform a symbiont into a lethal pathobiont.</title>
        <authorList>
            <person name="Lachnit T."/>
            <person name="Ulrich L."/>
            <person name="Willmer F.M."/>
            <person name="Hasenbein T."/>
            <person name="Steiner L.X."/>
            <person name="Wolters M."/>
            <person name="Herbst E.M."/>
            <person name="Deines P."/>
        </authorList>
    </citation>
    <scope>NUCLEOTIDE SEQUENCE</scope>
    <source>
        <strain evidence="2">T3</strain>
    </source>
</reference>
<feature type="chain" id="PRO_5043414576" evidence="1">
    <location>
        <begin position="22"/>
        <end position="113"/>
    </location>
</feature>
<gene>
    <name evidence="2" type="ORF">ABS648_19690</name>
</gene>
<proteinExistence type="predicted"/>
<name>A0AAU7XWK4_9PSED</name>
<sequence>MIRKIALGLLVLAGVATYAQADEDICEGWTHKAYPVHMEACSYPNGGSGYTRITNNGSTAAAICWTVVTNSGREINGCNSNMEAGETNEAACASCGHKNGGVQYILLQKYEER</sequence>
<feature type="signal peptide" evidence="1">
    <location>
        <begin position="1"/>
        <end position="21"/>
    </location>
</feature>
<dbReference type="RefSeq" id="WP_169708492.1">
    <property type="nucleotide sequence ID" value="NZ_CP158373.1"/>
</dbReference>
<evidence type="ECO:0000313" key="2">
    <source>
        <dbReference type="EMBL" id="XBY62172.1"/>
    </source>
</evidence>
<protein>
    <submittedName>
        <fullName evidence="2">Uncharacterized protein</fullName>
    </submittedName>
</protein>
<organism evidence="2">
    <name type="scientific">Pseudomonas solani</name>
    <dbReference type="NCBI Taxonomy" id="2731552"/>
    <lineage>
        <taxon>Bacteria</taxon>
        <taxon>Pseudomonadati</taxon>
        <taxon>Pseudomonadota</taxon>
        <taxon>Gammaproteobacteria</taxon>
        <taxon>Pseudomonadales</taxon>
        <taxon>Pseudomonadaceae</taxon>
        <taxon>Pseudomonas</taxon>
    </lineage>
</organism>
<evidence type="ECO:0000256" key="1">
    <source>
        <dbReference type="SAM" id="SignalP"/>
    </source>
</evidence>
<dbReference type="EMBL" id="CP158373">
    <property type="protein sequence ID" value="XBY62172.1"/>
    <property type="molecule type" value="Genomic_DNA"/>
</dbReference>